<proteinExistence type="predicted"/>
<dbReference type="AlphaFoldDB" id="C2EPP0"/>
<protein>
    <submittedName>
        <fullName evidence="2">Uncharacterized protein</fullName>
    </submittedName>
</protein>
<evidence type="ECO:0000256" key="1">
    <source>
        <dbReference type="SAM" id="MobiDB-lite"/>
    </source>
</evidence>
<dbReference type="HOGENOM" id="CLU_1041777_0_0_9"/>
<name>C2EPP0_9LACO</name>
<keyword evidence="3" id="KW-1185">Reference proteome</keyword>
<dbReference type="eggNOG" id="ENOG5032W3T">
    <property type="taxonomic scope" value="Bacteria"/>
</dbReference>
<dbReference type="OrthoDB" id="6649701at2"/>
<comment type="caution">
    <text evidence="2">The sequence shown here is derived from an EMBL/GenBank/DDBJ whole genome shotgun (WGS) entry which is preliminary data.</text>
</comment>
<dbReference type="EMBL" id="ACGU01000071">
    <property type="protein sequence ID" value="EEJ71512.1"/>
    <property type="molecule type" value="Genomic_DNA"/>
</dbReference>
<feature type="compositionally biased region" description="Polar residues" evidence="1">
    <location>
        <begin position="120"/>
        <end position="141"/>
    </location>
</feature>
<feature type="region of interest" description="Disordered" evidence="1">
    <location>
        <begin position="114"/>
        <end position="141"/>
    </location>
</feature>
<organism evidence="2 3">
    <name type="scientific">Lactobacillus ultunensis DSM 16047</name>
    <dbReference type="NCBI Taxonomy" id="525365"/>
    <lineage>
        <taxon>Bacteria</taxon>
        <taxon>Bacillati</taxon>
        <taxon>Bacillota</taxon>
        <taxon>Bacilli</taxon>
        <taxon>Lactobacillales</taxon>
        <taxon>Lactobacillaceae</taxon>
        <taxon>Lactobacillus</taxon>
    </lineage>
</organism>
<evidence type="ECO:0000313" key="2">
    <source>
        <dbReference type="EMBL" id="EEJ71512.1"/>
    </source>
</evidence>
<accession>C2EPP0</accession>
<dbReference type="RefSeq" id="WP_007126131.1">
    <property type="nucleotide sequence ID" value="NZ_AZFO01000050.1"/>
</dbReference>
<dbReference type="Proteomes" id="UP000005583">
    <property type="component" value="Unassembled WGS sequence"/>
</dbReference>
<reference evidence="2 3" key="1">
    <citation type="submission" date="2009-01" db="EMBL/GenBank/DDBJ databases">
        <authorList>
            <person name="Qin X."/>
            <person name="Bachman B."/>
            <person name="Battles P."/>
            <person name="Bell A."/>
            <person name="Bess C."/>
            <person name="Bickham C."/>
            <person name="Chaboub L."/>
            <person name="Chen D."/>
            <person name="Coyle M."/>
            <person name="Deiros D.R."/>
            <person name="Dinh H."/>
            <person name="Forbes L."/>
            <person name="Fowler G."/>
            <person name="Francisco L."/>
            <person name="Fu Q."/>
            <person name="Gubbala S."/>
            <person name="Hale W."/>
            <person name="Han Y."/>
            <person name="Hemphill L."/>
            <person name="Highlander S.K."/>
            <person name="Hirani K."/>
            <person name="Hogues M."/>
            <person name="Jackson L."/>
            <person name="Jakkamsetti A."/>
            <person name="Javaid M."/>
            <person name="Jiang H."/>
            <person name="Korchina V."/>
            <person name="Kovar C."/>
            <person name="Lara F."/>
            <person name="Lee S."/>
            <person name="Mata R."/>
            <person name="Mathew T."/>
            <person name="Moen C."/>
            <person name="Morales K."/>
            <person name="Munidasa M."/>
            <person name="Nazareth L."/>
            <person name="Ngo R."/>
            <person name="Nguyen L."/>
            <person name="Okwuonu G."/>
            <person name="Ongeri F."/>
            <person name="Patil S."/>
            <person name="Petrosino J."/>
            <person name="Pham C."/>
            <person name="Pham P."/>
            <person name="Pu L.-L."/>
            <person name="Puazo M."/>
            <person name="Raj R."/>
            <person name="Reid J."/>
            <person name="Rouhana J."/>
            <person name="Saada N."/>
            <person name="Shang Y."/>
            <person name="Simmons D."/>
            <person name="Thornton R."/>
            <person name="Warren J."/>
            <person name="Weissenberger G."/>
            <person name="Zhang J."/>
            <person name="Zhang L."/>
            <person name="Zhou C."/>
            <person name="Zhu D."/>
            <person name="Muzny D."/>
            <person name="Worley K."/>
            <person name="Gibbs R."/>
        </authorList>
    </citation>
    <scope>NUCLEOTIDE SEQUENCE [LARGE SCALE GENOMIC DNA]</scope>
    <source>
        <strain evidence="2 3">DSM 16047</strain>
    </source>
</reference>
<sequence length="273" mass="31646">MTKYSGFFYSKDGGKTGKYVDLEDALSSLNNYADFKDKYGNMIYCPECHKAILFLTINTKKHPFLRKKPTSEHEVGCSKIYESGNLKETSEYIEHLTDDQIKNKVNSMFANLFGPKNTDRGSGSDNTSSTPKNGSPFSFGISTDKSIRRSFRVRSLKSYIDQDDDKDKVYLIYGKAKLSVLTQTAKKSGNEYDLLEVDPQDKYHHVYRIYLGKHDERNIDPNSQYKVLFIGKYNFNFKYYKEIEENGEKKGIRVWNFELINNNLQALKYEKCN</sequence>
<gene>
    <name evidence="2" type="ORF">HMPREF0548_1636</name>
</gene>
<evidence type="ECO:0000313" key="3">
    <source>
        <dbReference type="Proteomes" id="UP000005583"/>
    </source>
</evidence>